<feature type="region of interest" description="Disordered" evidence="1">
    <location>
        <begin position="1"/>
        <end position="34"/>
    </location>
</feature>
<accession>A0ABS4PGE5</accession>
<dbReference type="Proteomes" id="UP000741013">
    <property type="component" value="Unassembled WGS sequence"/>
</dbReference>
<gene>
    <name evidence="2" type="ORF">JOM49_000013</name>
</gene>
<evidence type="ECO:0000256" key="1">
    <source>
        <dbReference type="SAM" id="MobiDB-lite"/>
    </source>
</evidence>
<comment type="caution">
    <text evidence="2">The sequence shown here is derived from an EMBL/GenBank/DDBJ whole genome shotgun (WGS) entry which is preliminary data.</text>
</comment>
<organism evidence="2 3">
    <name type="scientific">Amycolatopsis magusensis</name>
    <dbReference type="NCBI Taxonomy" id="882444"/>
    <lineage>
        <taxon>Bacteria</taxon>
        <taxon>Bacillati</taxon>
        <taxon>Actinomycetota</taxon>
        <taxon>Actinomycetes</taxon>
        <taxon>Pseudonocardiales</taxon>
        <taxon>Pseudonocardiaceae</taxon>
        <taxon>Amycolatopsis</taxon>
    </lineage>
</organism>
<protein>
    <recommendedName>
        <fullName evidence="4">ATP/GTP-binding protein</fullName>
    </recommendedName>
</protein>
<name>A0ABS4PGE5_9PSEU</name>
<reference evidence="2 3" key="1">
    <citation type="submission" date="2021-03" db="EMBL/GenBank/DDBJ databases">
        <title>Sequencing the genomes of 1000 actinobacteria strains.</title>
        <authorList>
            <person name="Klenk H.-P."/>
        </authorList>
    </citation>
    <scope>NUCLEOTIDE SEQUENCE [LARGE SCALE GENOMIC DNA]</scope>
    <source>
        <strain evidence="2 3">DSM 45510</strain>
    </source>
</reference>
<proteinExistence type="predicted"/>
<sequence>MPRRNKPSRGHGSPPARELGGATGWAGTESGADGDWLVRSVPGAQATKFYRCPGCDHEIRPGVPHVVVWPADGTGSVTDRRHWHRPCWDARARRRPGRW</sequence>
<dbReference type="EMBL" id="JAGGMS010000001">
    <property type="protein sequence ID" value="MBP2178487.1"/>
    <property type="molecule type" value="Genomic_DNA"/>
</dbReference>
<evidence type="ECO:0008006" key="4">
    <source>
        <dbReference type="Google" id="ProtNLM"/>
    </source>
</evidence>
<dbReference type="RefSeq" id="WP_209662137.1">
    <property type="nucleotide sequence ID" value="NZ_JAGGMS010000001.1"/>
</dbReference>
<evidence type="ECO:0000313" key="2">
    <source>
        <dbReference type="EMBL" id="MBP2178487.1"/>
    </source>
</evidence>
<keyword evidence="3" id="KW-1185">Reference proteome</keyword>
<evidence type="ECO:0000313" key="3">
    <source>
        <dbReference type="Proteomes" id="UP000741013"/>
    </source>
</evidence>